<dbReference type="Gene3D" id="3.40.605.10">
    <property type="entry name" value="Aldehyde Dehydrogenase, Chain A, domain 1"/>
    <property type="match status" value="1"/>
</dbReference>
<dbReference type="InterPro" id="IPR016161">
    <property type="entry name" value="Ald_DH/histidinol_DH"/>
</dbReference>
<evidence type="ECO:0000256" key="2">
    <source>
        <dbReference type="ARBA" id="ARBA00023002"/>
    </source>
</evidence>
<keyword evidence="2" id="KW-0560">Oxidoreductase</keyword>
<dbReference type="PANTHER" id="PTHR42986:SF1">
    <property type="entry name" value="BENZALDEHYDE DEHYDROGENASE YFMT"/>
    <property type="match status" value="1"/>
</dbReference>
<dbReference type="GO" id="GO:0016620">
    <property type="term" value="F:oxidoreductase activity, acting on the aldehyde or oxo group of donors, NAD or NADP as acceptor"/>
    <property type="evidence" value="ECO:0007669"/>
    <property type="project" value="InterPro"/>
</dbReference>
<keyword evidence="6" id="KW-1185">Reference proteome</keyword>
<gene>
    <name evidence="5" type="ORF">Aam_010_023</name>
</gene>
<keyword evidence="3" id="KW-0520">NAD</keyword>
<dbReference type="AlphaFoldDB" id="A0A0D6PAR5"/>
<comment type="similarity">
    <text evidence="1">Belongs to the aldehyde dehydrogenase family.</text>
</comment>
<dbReference type="STRING" id="1120923.SAMN02746095_02343"/>
<dbReference type="InterPro" id="IPR016163">
    <property type="entry name" value="Ald_DH_C"/>
</dbReference>
<dbReference type="OrthoDB" id="9772584at2"/>
<proteinExistence type="inferred from homology"/>
<dbReference type="InterPro" id="IPR015590">
    <property type="entry name" value="Aldehyde_DH_dom"/>
</dbReference>
<dbReference type="SUPFAM" id="SSF53720">
    <property type="entry name" value="ALDH-like"/>
    <property type="match status" value="1"/>
</dbReference>
<reference evidence="5 6" key="1">
    <citation type="submission" date="2012-11" db="EMBL/GenBank/DDBJ databases">
        <title>Whole genome sequence of Acidocella aminolytica 101 = DSM 11237.</title>
        <authorList>
            <person name="Azuma Y."/>
            <person name="Higashiura N."/>
            <person name="Hirakawa H."/>
            <person name="Matsushita K."/>
        </authorList>
    </citation>
    <scope>NUCLEOTIDE SEQUENCE [LARGE SCALE GENOMIC DNA]</scope>
    <source>
        <strain evidence="6">101 / DSM 11237</strain>
    </source>
</reference>
<evidence type="ECO:0000313" key="5">
    <source>
        <dbReference type="EMBL" id="GAN78845.1"/>
    </source>
</evidence>
<evidence type="ECO:0000256" key="1">
    <source>
        <dbReference type="ARBA" id="ARBA00009986"/>
    </source>
</evidence>
<dbReference type="Gene3D" id="3.40.309.10">
    <property type="entry name" value="Aldehyde Dehydrogenase, Chain A, domain 2"/>
    <property type="match status" value="1"/>
</dbReference>
<dbReference type="RefSeq" id="WP_048877334.1">
    <property type="nucleotide sequence ID" value="NZ_BANC01000010.1"/>
</dbReference>
<evidence type="ECO:0000256" key="3">
    <source>
        <dbReference type="ARBA" id="ARBA00023027"/>
    </source>
</evidence>
<dbReference type="FunFam" id="3.40.309.10:FF:000009">
    <property type="entry name" value="Aldehyde dehydrogenase A"/>
    <property type="match status" value="1"/>
</dbReference>
<dbReference type="CDD" id="cd07152">
    <property type="entry name" value="ALDH_BenzADH"/>
    <property type="match status" value="1"/>
</dbReference>
<sequence>MLDTATQGSFLGTAWEGKLFNGDWIAAPRVVDVIEPATGGALTRTGIGGAAEVATAAKVATEAQAAWFATHERTREAILLKAADLFETHAEELSLWIARETGAIIPKGQHEVREAVEICRAAAALLHHIPSQVLPSTPERLSVARRVPLGVVGVISPFNFPLILGLRAVAPALAIGNGVVLKPDPQTVVSGGVIIARIFEMAGLPKGLLHMVPGYVEAGEALCTDPNIQMVAFTGSTAAGRKVGETCGRNLKKVSLELGGKNSVIILGDADLASAASNVAFGAWFHQGQICMASGRILVERSLVPALTAALVEKANHLPVGDPASGQVALGPLINQRQLDRVHKLVTETVAAGAKLAAGGTYEKLFYKPTVLENVRPGMPCFDEEIFGPVVNIVPFDTDEEAVKLANDTEYGLSAGVIGKDIGRAMKIARQLKTGLIHINDQSVADDVANPFGGRGASGNGTAVGGPASWEEFSMWQWMTVQADAPMKPF</sequence>
<accession>A0A0D6PAR5</accession>
<evidence type="ECO:0000259" key="4">
    <source>
        <dbReference type="Pfam" id="PF00171"/>
    </source>
</evidence>
<organism evidence="5 6">
    <name type="scientific">Acidocella aminolytica 101 = DSM 11237</name>
    <dbReference type="NCBI Taxonomy" id="1120923"/>
    <lineage>
        <taxon>Bacteria</taxon>
        <taxon>Pseudomonadati</taxon>
        <taxon>Pseudomonadota</taxon>
        <taxon>Alphaproteobacteria</taxon>
        <taxon>Acetobacterales</taxon>
        <taxon>Acidocellaceae</taxon>
        <taxon>Acidocella</taxon>
    </lineage>
</organism>
<comment type="caution">
    <text evidence="5">The sequence shown here is derived from an EMBL/GenBank/DDBJ whole genome shotgun (WGS) entry which is preliminary data.</text>
</comment>
<evidence type="ECO:0000313" key="6">
    <source>
        <dbReference type="Proteomes" id="UP000032668"/>
    </source>
</evidence>
<dbReference type="EMBL" id="BANC01000010">
    <property type="protein sequence ID" value="GAN78845.1"/>
    <property type="molecule type" value="Genomic_DNA"/>
</dbReference>
<name>A0A0D6PAR5_9PROT</name>
<dbReference type="Proteomes" id="UP000032668">
    <property type="component" value="Unassembled WGS sequence"/>
</dbReference>
<protein>
    <submittedName>
        <fullName evidence="5">Aldehyde/benzaldehyde dehydrogenase NAD(P) dependent</fullName>
    </submittedName>
</protein>
<feature type="domain" description="Aldehyde dehydrogenase" evidence="4">
    <location>
        <begin position="29"/>
        <end position="478"/>
    </location>
</feature>
<dbReference type="InterPro" id="IPR016162">
    <property type="entry name" value="Ald_DH_N"/>
</dbReference>
<dbReference type="PANTHER" id="PTHR42986">
    <property type="entry name" value="BENZALDEHYDE DEHYDROGENASE YFMT"/>
    <property type="match status" value="1"/>
</dbReference>
<dbReference type="Pfam" id="PF00171">
    <property type="entry name" value="Aldedh"/>
    <property type="match status" value="1"/>
</dbReference>